<dbReference type="EMBL" id="KE343780">
    <property type="protein sequence ID" value="EXB40833.1"/>
    <property type="molecule type" value="Genomic_DNA"/>
</dbReference>
<gene>
    <name evidence="1" type="ORF">L484_009078</name>
</gene>
<accession>W9R8B1</accession>
<evidence type="ECO:0000313" key="2">
    <source>
        <dbReference type="Proteomes" id="UP000030645"/>
    </source>
</evidence>
<sequence length="124" mass="14974">MRELQVKTWGRRSWVEKRMWAMSFKRSGEWEALIITWWAIVVSFRRLWRMSWAWIWRRWGREVEVFRRERILVVVLLRWGSGTGAICDLSTVCLFGVGSGEMGRRMFRLETGQLVQLPIVREKL</sequence>
<protein>
    <submittedName>
        <fullName evidence="1">Uncharacterized protein</fullName>
    </submittedName>
</protein>
<proteinExistence type="predicted"/>
<organism evidence="1 2">
    <name type="scientific">Morus notabilis</name>
    <dbReference type="NCBI Taxonomy" id="981085"/>
    <lineage>
        <taxon>Eukaryota</taxon>
        <taxon>Viridiplantae</taxon>
        <taxon>Streptophyta</taxon>
        <taxon>Embryophyta</taxon>
        <taxon>Tracheophyta</taxon>
        <taxon>Spermatophyta</taxon>
        <taxon>Magnoliopsida</taxon>
        <taxon>eudicotyledons</taxon>
        <taxon>Gunneridae</taxon>
        <taxon>Pentapetalae</taxon>
        <taxon>rosids</taxon>
        <taxon>fabids</taxon>
        <taxon>Rosales</taxon>
        <taxon>Moraceae</taxon>
        <taxon>Moreae</taxon>
        <taxon>Morus</taxon>
    </lineage>
</organism>
<dbReference type="AlphaFoldDB" id="W9R8B1"/>
<evidence type="ECO:0000313" key="1">
    <source>
        <dbReference type="EMBL" id="EXB40833.1"/>
    </source>
</evidence>
<keyword evidence="2" id="KW-1185">Reference proteome</keyword>
<reference evidence="2" key="1">
    <citation type="submission" date="2013-01" db="EMBL/GenBank/DDBJ databases">
        <title>Draft Genome Sequence of a Mulberry Tree, Morus notabilis C.K. Schneid.</title>
        <authorList>
            <person name="He N."/>
            <person name="Zhao S."/>
        </authorList>
    </citation>
    <scope>NUCLEOTIDE SEQUENCE</scope>
</reference>
<dbReference type="Proteomes" id="UP000030645">
    <property type="component" value="Unassembled WGS sequence"/>
</dbReference>
<name>W9R8B1_9ROSA</name>